<feature type="region of interest" description="Disordered" evidence="1">
    <location>
        <begin position="49"/>
        <end position="143"/>
    </location>
</feature>
<gene>
    <name evidence="4" type="ORF">DL764_008216</name>
</gene>
<evidence type="ECO:0000256" key="3">
    <source>
        <dbReference type="SAM" id="SignalP"/>
    </source>
</evidence>
<feature type="transmembrane region" description="Helical" evidence="2">
    <location>
        <begin position="150"/>
        <end position="173"/>
    </location>
</feature>
<feature type="region of interest" description="Disordered" evidence="1">
    <location>
        <begin position="176"/>
        <end position="198"/>
    </location>
</feature>
<feature type="compositionally biased region" description="Polar residues" evidence="1">
    <location>
        <begin position="509"/>
        <end position="542"/>
    </location>
</feature>
<feature type="compositionally biased region" description="Low complexity" evidence="1">
    <location>
        <begin position="398"/>
        <end position="418"/>
    </location>
</feature>
<keyword evidence="3" id="KW-0732">Signal</keyword>
<name>A0A4Q4SY25_9PEZI</name>
<accession>A0A4Q4SY25</accession>
<evidence type="ECO:0000313" key="5">
    <source>
        <dbReference type="Proteomes" id="UP000293360"/>
    </source>
</evidence>
<keyword evidence="2" id="KW-0812">Transmembrane</keyword>
<feature type="chain" id="PRO_5020509894" evidence="3">
    <location>
        <begin position="30"/>
        <end position="619"/>
    </location>
</feature>
<protein>
    <submittedName>
        <fullName evidence="4">Uncharacterized protein</fullName>
    </submittedName>
</protein>
<keyword evidence="2" id="KW-0472">Membrane</keyword>
<feature type="region of interest" description="Disordered" evidence="1">
    <location>
        <begin position="395"/>
        <end position="598"/>
    </location>
</feature>
<sequence>MDRRFRRTISAVRIAALISTAAWIQGTTAEEVAIPEEVLNNFLRRSGVETKTARQAPVPWSAEEEESVGEEEGKAEDGEEDDDVSSISSATTDVDGVSSVSSVEEDGEEAIEEGSGAGLPSSPPVTSGAEVEGDPTGLASIDPRPELSQAATAGIILFCIVAVLAIVGLVSFTRRRRKARRLREDPEESSADQPMAMQGAAPSVIEPVHLRPEWQVRPPSPEPNGQWLPVPPWQEDPPTWREPRPWRQSSQPSVAPPVGLPANPSPRPKGLGYTFVIQIQSSIKLLISSGINVDAKDIRWRSHTVLEGLGTALNAGQLTSDVAAATCISTTIVLASTGGVWPPRTRDWYCAGSSTWSGMCAVQTTSVLTDDSNTMTTTRPVDREPETDRCVVEGVEMPSPQGSSSGSGLGTTTPPFSGYNLKPTTTCEVKDVETPPGDSTTTSSSTSTSTSTSRRMLIAVPVTTDSATPTPIPSRHTPPTSPAVTRNNDDSEPVEIKTCGIRDVETPPAESTTSAGTSTVPLREGASTSHQFATTDPVTTAALTLADNRIPPKTTPIASDSSSSATDEAACGVRDAKTVPEDSGTTSPASSTRLDETGVFLKPVFSGSPMAGVLTEGRR</sequence>
<feature type="compositionally biased region" description="Low complexity" evidence="1">
    <location>
        <begin position="88"/>
        <end position="102"/>
    </location>
</feature>
<dbReference type="EMBL" id="QJNU01000621">
    <property type="protein sequence ID" value="RYO91934.1"/>
    <property type="molecule type" value="Genomic_DNA"/>
</dbReference>
<keyword evidence="5" id="KW-1185">Reference proteome</keyword>
<dbReference type="OrthoDB" id="4779330at2759"/>
<evidence type="ECO:0000256" key="1">
    <source>
        <dbReference type="SAM" id="MobiDB-lite"/>
    </source>
</evidence>
<dbReference type="AlphaFoldDB" id="A0A4Q4SY25"/>
<feature type="region of interest" description="Disordered" evidence="1">
    <location>
        <begin position="214"/>
        <end position="265"/>
    </location>
</feature>
<evidence type="ECO:0000313" key="4">
    <source>
        <dbReference type="EMBL" id="RYO91934.1"/>
    </source>
</evidence>
<feature type="compositionally biased region" description="Acidic residues" evidence="1">
    <location>
        <begin position="103"/>
        <end position="112"/>
    </location>
</feature>
<reference evidence="4 5" key="1">
    <citation type="submission" date="2018-06" db="EMBL/GenBank/DDBJ databases">
        <title>Complete Genomes of Monosporascus.</title>
        <authorList>
            <person name="Robinson A.J."/>
            <person name="Natvig D.O."/>
        </authorList>
    </citation>
    <scope>NUCLEOTIDE SEQUENCE [LARGE SCALE GENOMIC DNA]</scope>
    <source>
        <strain evidence="4 5">CBS 110550</strain>
    </source>
</reference>
<dbReference type="Proteomes" id="UP000293360">
    <property type="component" value="Unassembled WGS sequence"/>
</dbReference>
<feature type="compositionally biased region" description="Low complexity" evidence="1">
    <location>
        <begin position="439"/>
        <end position="453"/>
    </location>
</feature>
<proteinExistence type="predicted"/>
<evidence type="ECO:0000256" key="2">
    <source>
        <dbReference type="SAM" id="Phobius"/>
    </source>
</evidence>
<keyword evidence="2" id="KW-1133">Transmembrane helix</keyword>
<feature type="compositionally biased region" description="Polar residues" evidence="1">
    <location>
        <begin position="583"/>
        <end position="592"/>
    </location>
</feature>
<feature type="compositionally biased region" description="Pro residues" evidence="1">
    <location>
        <begin position="254"/>
        <end position="265"/>
    </location>
</feature>
<feature type="signal peptide" evidence="3">
    <location>
        <begin position="1"/>
        <end position="29"/>
    </location>
</feature>
<comment type="caution">
    <text evidence="4">The sequence shown here is derived from an EMBL/GenBank/DDBJ whole genome shotgun (WGS) entry which is preliminary data.</text>
</comment>
<organism evidence="4 5">
    <name type="scientific">Monosporascus ibericus</name>
    <dbReference type="NCBI Taxonomy" id="155417"/>
    <lineage>
        <taxon>Eukaryota</taxon>
        <taxon>Fungi</taxon>
        <taxon>Dikarya</taxon>
        <taxon>Ascomycota</taxon>
        <taxon>Pezizomycotina</taxon>
        <taxon>Sordariomycetes</taxon>
        <taxon>Xylariomycetidae</taxon>
        <taxon>Xylariales</taxon>
        <taxon>Xylariales incertae sedis</taxon>
        <taxon>Monosporascus</taxon>
    </lineage>
</organism>
<feature type="compositionally biased region" description="Low complexity" evidence="1">
    <location>
        <begin position="558"/>
        <end position="570"/>
    </location>
</feature>